<keyword evidence="2" id="KW-1185">Reference proteome</keyword>
<reference evidence="1 2" key="1">
    <citation type="journal article" date="2018" name="Genome Biol. Evol.">
        <title>Multiple Roots of Fruiting Body Formation in Amoebozoa.</title>
        <authorList>
            <person name="Hillmann F."/>
            <person name="Forbes G."/>
            <person name="Novohradska S."/>
            <person name="Ferling I."/>
            <person name="Riege K."/>
            <person name="Groth M."/>
            <person name="Westermann M."/>
            <person name="Marz M."/>
            <person name="Spaller T."/>
            <person name="Winckler T."/>
            <person name="Schaap P."/>
            <person name="Glockner G."/>
        </authorList>
    </citation>
    <scope>NUCLEOTIDE SEQUENCE [LARGE SCALE GENOMIC DNA]</scope>
    <source>
        <strain evidence="1 2">Jena</strain>
    </source>
</reference>
<gene>
    <name evidence="1" type="ORF">PROFUN_15813</name>
</gene>
<comment type="caution">
    <text evidence="1">The sequence shown here is derived from an EMBL/GenBank/DDBJ whole genome shotgun (WGS) entry which is preliminary data.</text>
</comment>
<sequence length="230" mass="26500">MANAVRIRSVLNTLISVFTSNSGRKQIASLLILPSVNLQCSHRSYIQISPNWSRAFRSTSTRHRFARENGGSNPCRTNWDNNLIEKIPRQIGDIGAEGISVVVPSMTEYYGSVVPTFDITDKLENSEKTQDIDRWTDEHIDRWTDEHIDRWTDEHIDRLFHNCCIAFARIRFESYFKNKSLQLLHKDSHNVPLCLRMSNPASSAPHLTLQLQRCVLGEHDKTYLVQFGPF</sequence>
<organism evidence="1 2">
    <name type="scientific">Planoprotostelium fungivorum</name>
    <dbReference type="NCBI Taxonomy" id="1890364"/>
    <lineage>
        <taxon>Eukaryota</taxon>
        <taxon>Amoebozoa</taxon>
        <taxon>Evosea</taxon>
        <taxon>Variosea</taxon>
        <taxon>Cavosteliida</taxon>
        <taxon>Cavosteliaceae</taxon>
        <taxon>Planoprotostelium</taxon>
    </lineage>
</organism>
<dbReference type="AlphaFoldDB" id="A0A2P6MU52"/>
<accession>A0A2P6MU52</accession>
<dbReference type="EMBL" id="MDYQ01000402">
    <property type="protein sequence ID" value="PRP75251.1"/>
    <property type="molecule type" value="Genomic_DNA"/>
</dbReference>
<dbReference type="Proteomes" id="UP000241769">
    <property type="component" value="Unassembled WGS sequence"/>
</dbReference>
<evidence type="ECO:0000313" key="2">
    <source>
        <dbReference type="Proteomes" id="UP000241769"/>
    </source>
</evidence>
<proteinExistence type="predicted"/>
<evidence type="ECO:0000313" key="1">
    <source>
        <dbReference type="EMBL" id="PRP75251.1"/>
    </source>
</evidence>
<protein>
    <submittedName>
        <fullName evidence="1">Uncharacterized protein</fullName>
    </submittedName>
</protein>
<dbReference type="InParanoid" id="A0A2P6MU52"/>
<name>A0A2P6MU52_9EUKA</name>